<dbReference type="EMBL" id="CP020715">
    <property type="protein sequence ID" value="ARJ06185.1"/>
    <property type="molecule type" value="Genomic_DNA"/>
</dbReference>
<protein>
    <submittedName>
        <fullName evidence="1">Uncharacterized protein</fullName>
    </submittedName>
</protein>
<dbReference type="RefSeq" id="WP_085020323.1">
    <property type="nucleotide sequence ID" value="NZ_BMHD01000001.1"/>
</dbReference>
<gene>
    <name evidence="1" type="ORF">B5808_13865</name>
</gene>
<dbReference type="Proteomes" id="UP000192775">
    <property type="component" value="Chromosome"/>
</dbReference>
<sequence length="450" mass="46536">MQTVLRSGRPLRLDDIEDAADAHELALRTAGVSRGALIATAMRSGAEHLALHRALRRIGAALAPLSPALPPALLSSAVDALRPSLLLVESAARDSTTSGTPVGSLGGPFPAAATATRPLPDGAEFVFLTSGTTADPKAVVLDGRAVAATDAALLSRFPLDSSDTVLSVMPQHHTGGWTVFPLAALESGARLIVRDRFDPTAAREALVEHGVTAMMGVPTHWSRLLAVLRPGEAPFPALRHAVVGGAPVPPDLVARAACHGIRLIEGYGLTEAGPNVAAARVPGGPLHPYDGVTVRLADDGEVLVSSPSLAAGYLDDEAATRDTFRGGWLHTGDLAEERAGGGFSIVGRIDDVFSTGGESVVPASVERAMLRLPGVLEAAVIGVPDPDLGSVGAAFVVAAHGAEPSLATVRARLADELPRHALPARLHVVPSLPRTPVGKVDRRALREDRR</sequence>
<dbReference type="InterPro" id="IPR042099">
    <property type="entry name" value="ANL_N_sf"/>
</dbReference>
<reference evidence="1 2" key="1">
    <citation type="submission" date="2017-04" db="EMBL/GenBank/DDBJ databases">
        <authorList>
            <person name="Afonso C.L."/>
            <person name="Miller P.J."/>
            <person name="Scott M.A."/>
            <person name="Spackman E."/>
            <person name="Goraichik I."/>
            <person name="Dimitrov K.M."/>
            <person name="Suarez D.L."/>
            <person name="Swayne D.E."/>
        </authorList>
    </citation>
    <scope>NUCLEOTIDE SEQUENCE [LARGE SCALE GENOMIC DNA]</scope>
    <source>
        <strain evidence="2">XA(T)</strain>
    </source>
</reference>
<keyword evidence="2" id="KW-1185">Reference proteome</keyword>
<dbReference type="Pfam" id="PF00501">
    <property type="entry name" value="AMP-binding"/>
    <property type="match status" value="1"/>
</dbReference>
<dbReference type="InterPro" id="IPR050237">
    <property type="entry name" value="ATP-dep_AMP-bd_enzyme"/>
</dbReference>
<dbReference type="PANTHER" id="PTHR43767">
    <property type="entry name" value="LONG-CHAIN-FATTY-ACID--COA LIGASE"/>
    <property type="match status" value="1"/>
</dbReference>
<dbReference type="Gene3D" id="3.30.300.30">
    <property type="match status" value="1"/>
</dbReference>
<dbReference type="CDD" id="cd04433">
    <property type="entry name" value="AFD_class_I"/>
    <property type="match status" value="1"/>
</dbReference>
<proteinExistence type="predicted"/>
<name>A0A1X9LLV8_9MICO</name>
<evidence type="ECO:0000313" key="2">
    <source>
        <dbReference type="Proteomes" id="UP000192775"/>
    </source>
</evidence>
<dbReference type="PANTHER" id="PTHR43767:SF1">
    <property type="entry name" value="NONRIBOSOMAL PEPTIDE SYNTHASE PES1 (EUROFUNG)-RELATED"/>
    <property type="match status" value="1"/>
</dbReference>
<organism evidence="1 2">
    <name type="scientific">Cnuibacter physcomitrellae</name>
    <dbReference type="NCBI Taxonomy" id="1619308"/>
    <lineage>
        <taxon>Bacteria</taxon>
        <taxon>Bacillati</taxon>
        <taxon>Actinomycetota</taxon>
        <taxon>Actinomycetes</taxon>
        <taxon>Micrococcales</taxon>
        <taxon>Microbacteriaceae</taxon>
        <taxon>Cnuibacter</taxon>
    </lineage>
</organism>
<dbReference type="InterPro" id="IPR000873">
    <property type="entry name" value="AMP-dep_synth/lig_dom"/>
</dbReference>
<dbReference type="Gene3D" id="3.40.50.12780">
    <property type="entry name" value="N-terminal domain of ligase-like"/>
    <property type="match status" value="1"/>
</dbReference>
<dbReference type="STRING" id="1619308.B5808_13865"/>
<dbReference type="KEGG" id="cphy:B5808_13865"/>
<dbReference type="SUPFAM" id="SSF56801">
    <property type="entry name" value="Acetyl-CoA synthetase-like"/>
    <property type="match status" value="1"/>
</dbReference>
<dbReference type="InterPro" id="IPR045851">
    <property type="entry name" value="AMP-bd_C_sf"/>
</dbReference>
<dbReference type="Pfam" id="PF13193">
    <property type="entry name" value="AMP-binding_C"/>
    <property type="match status" value="1"/>
</dbReference>
<accession>A0A1X9LLV8</accession>
<evidence type="ECO:0000313" key="1">
    <source>
        <dbReference type="EMBL" id="ARJ06185.1"/>
    </source>
</evidence>
<dbReference type="AlphaFoldDB" id="A0A1X9LLV8"/>
<dbReference type="GO" id="GO:0016878">
    <property type="term" value="F:acid-thiol ligase activity"/>
    <property type="evidence" value="ECO:0007669"/>
    <property type="project" value="UniProtKB-ARBA"/>
</dbReference>
<dbReference type="InterPro" id="IPR025110">
    <property type="entry name" value="AMP-bd_C"/>
</dbReference>